<dbReference type="Pfam" id="PF07992">
    <property type="entry name" value="Pyr_redox_2"/>
    <property type="match status" value="1"/>
</dbReference>
<dbReference type="STRING" id="1280948.HY36_13810"/>
<evidence type="ECO:0000256" key="2">
    <source>
        <dbReference type="ARBA" id="ARBA00022630"/>
    </source>
</evidence>
<dbReference type="InterPro" id="IPR023753">
    <property type="entry name" value="FAD/NAD-binding_dom"/>
</dbReference>
<dbReference type="PROSITE" id="PS50890">
    <property type="entry name" value="PUA"/>
    <property type="match status" value="1"/>
</dbReference>
<dbReference type="Proteomes" id="UP000024547">
    <property type="component" value="Unassembled WGS sequence"/>
</dbReference>
<keyword evidence="8" id="KW-0547">Nucleotide-binding</keyword>
<dbReference type="PIRSF" id="PIRSF000350">
    <property type="entry name" value="Mercury_reductase_MerA"/>
    <property type="match status" value="1"/>
</dbReference>
<dbReference type="GO" id="GO:0016668">
    <property type="term" value="F:oxidoreductase activity, acting on a sulfur group of donors, NAD(P) as acceptor"/>
    <property type="evidence" value="ECO:0007669"/>
    <property type="project" value="InterPro"/>
</dbReference>
<keyword evidence="7 10" id="KW-0676">Redox-active center</keyword>
<dbReference type="Pfam" id="PF02852">
    <property type="entry name" value="Pyr_redox_dim"/>
    <property type="match status" value="1"/>
</dbReference>
<dbReference type="GO" id="GO:0050660">
    <property type="term" value="F:flavin adenine dinucleotide binding"/>
    <property type="evidence" value="ECO:0007669"/>
    <property type="project" value="TreeGrafter"/>
</dbReference>
<dbReference type="InterPro" id="IPR012999">
    <property type="entry name" value="Pyr_OxRdtase_I_AS"/>
</dbReference>
<dbReference type="PANTHER" id="PTHR43014">
    <property type="entry name" value="MERCURIC REDUCTASE"/>
    <property type="match status" value="1"/>
</dbReference>
<dbReference type="PANTHER" id="PTHR43014:SF4">
    <property type="entry name" value="PYRIDINE NUCLEOTIDE-DISULFIDE OXIDOREDUCTASE RCLA-RELATED"/>
    <property type="match status" value="1"/>
</dbReference>
<dbReference type="eggNOG" id="COG1249">
    <property type="taxonomic scope" value="Bacteria"/>
</dbReference>
<evidence type="ECO:0000313" key="14">
    <source>
        <dbReference type="EMBL" id="KCZ64422.1"/>
    </source>
</evidence>
<accession>A0A059EA87</accession>
<comment type="cofactor">
    <cofactor evidence="8">
        <name>FAD</name>
        <dbReference type="ChEBI" id="CHEBI:57692"/>
    </cofactor>
    <text evidence="8">Binds 1 FAD per subunit.</text>
</comment>
<dbReference type="AlphaFoldDB" id="A0A059EA87"/>
<dbReference type="SUPFAM" id="SSF51905">
    <property type="entry name" value="FAD/NAD(P)-binding domain"/>
    <property type="match status" value="1"/>
</dbReference>
<evidence type="ECO:0000256" key="4">
    <source>
        <dbReference type="ARBA" id="ARBA00022857"/>
    </source>
</evidence>
<feature type="binding site" evidence="8">
    <location>
        <position position="302"/>
    </location>
    <ligand>
        <name>NAD(+)</name>
        <dbReference type="ChEBI" id="CHEBI:57540"/>
    </ligand>
</feature>
<dbReference type="OrthoDB" id="7622990at2"/>
<feature type="binding site" evidence="8">
    <location>
        <begin position="175"/>
        <end position="177"/>
    </location>
    <ligand>
        <name>FAD</name>
        <dbReference type="ChEBI" id="CHEBI:57692"/>
    </ligand>
</feature>
<keyword evidence="15" id="KW-1185">Reference proteome</keyword>
<dbReference type="PROSITE" id="PS00076">
    <property type="entry name" value="PYRIDINE_REDOX_1"/>
    <property type="match status" value="1"/>
</dbReference>
<dbReference type="EMBL" id="AWFH01000004">
    <property type="protein sequence ID" value="KCZ64422.1"/>
    <property type="molecule type" value="Genomic_DNA"/>
</dbReference>
<dbReference type="InterPro" id="IPR004099">
    <property type="entry name" value="Pyr_nucl-diS_OxRdtase_dimer"/>
</dbReference>
<feature type="region of interest" description="Disordered" evidence="11">
    <location>
        <begin position="1"/>
        <end position="32"/>
    </location>
</feature>
<dbReference type="Gene3D" id="3.30.390.30">
    <property type="match status" value="1"/>
</dbReference>
<dbReference type="RefSeq" id="WP_081806039.1">
    <property type="nucleotide sequence ID" value="NZ_AWFH01000004.1"/>
</dbReference>
<dbReference type="InterPro" id="IPR001100">
    <property type="entry name" value="Pyr_nuc-diS_OxRdtase"/>
</dbReference>
<evidence type="ECO:0000256" key="3">
    <source>
        <dbReference type="ARBA" id="ARBA00022827"/>
    </source>
</evidence>
<protein>
    <recommendedName>
        <fullName evidence="16">Dihydrolipoamide dehydrogenase</fullName>
    </recommendedName>
</protein>
<feature type="binding site" evidence="8">
    <location>
        <position position="87"/>
    </location>
    <ligand>
        <name>FAD</name>
        <dbReference type="ChEBI" id="CHEBI:57692"/>
    </ligand>
</feature>
<keyword evidence="2 10" id="KW-0285">Flavoprotein</keyword>
<dbReference type="GO" id="GO:0003955">
    <property type="term" value="F:NAD(P)H dehydrogenase (quinone) activity"/>
    <property type="evidence" value="ECO:0007669"/>
    <property type="project" value="TreeGrafter"/>
</dbReference>
<proteinExistence type="inferred from homology"/>
<gene>
    <name evidence="14" type="ORF">HY36_13810</name>
</gene>
<keyword evidence="3 8" id="KW-0274">FAD</keyword>
<comment type="caution">
    <text evidence="14">The sequence shown here is derived from an EMBL/GenBank/DDBJ whole genome shotgun (WGS) entry which is preliminary data.</text>
</comment>
<dbReference type="InterPro" id="IPR016156">
    <property type="entry name" value="FAD/NAD-linked_Rdtase_dimer_sf"/>
</dbReference>
<evidence type="ECO:0000313" key="15">
    <source>
        <dbReference type="Proteomes" id="UP000024547"/>
    </source>
</evidence>
<dbReference type="InterPro" id="IPR036188">
    <property type="entry name" value="FAD/NAD-bd_sf"/>
</dbReference>
<evidence type="ECO:0000256" key="1">
    <source>
        <dbReference type="ARBA" id="ARBA00007532"/>
    </source>
</evidence>
<dbReference type="PRINTS" id="PR00411">
    <property type="entry name" value="PNDRDTASEI"/>
</dbReference>
<evidence type="ECO:0000256" key="11">
    <source>
        <dbReference type="SAM" id="MobiDB-lite"/>
    </source>
</evidence>
<keyword evidence="5 10" id="KW-0560">Oxidoreductase</keyword>
<evidence type="ECO:0000256" key="5">
    <source>
        <dbReference type="ARBA" id="ARBA00023002"/>
    </source>
</evidence>
<keyword evidence="6" id="KW-1015">Disulfide bond</keyword>
<evidence type="ECO:0000256" key="10">
    <source>
        <dbReference type="RuleBase" id="RU003691"/>
    </source>
</evidence>
<feature type="binding site" evidence="8">
    <location>
        <begin position="212"/>
        <end position="219"/>
    </location>
    <ligand>
        <name>NAD(+)</name>
        <dbReference type="ChEBI" id="CHEBI:57540"/>
    </ligand>
</feature>
<feature type="binding site" evidence="8">
    <location>
        <position position="235"/>
    </location>
    <ligand>
        <name>NAD(+)</name>
        <dbReference type="ChEBI" id="CHEBI:57540"/>
    </ligand>
</feature>
<keyword evidence="4" id="KW-0521">NADP</keyword>
<keyword evidence="8" id="KW-0520">NAD</keyword>
<evidence type="ECO:0000256" key="6">
    <source>
        <dbReference type="ARBA" id="ARBA00023157"/>
    </source>
</evidence>
<dbReference type="Gene3D" id="3.50.50.60">
    <property type="entry name" value="FAD/NAD(P)-binding domain"/>
    <property type="match status" value="2"/>
</dbReference>
<dbReference type="FunFam" id="3.30.390.30:FF:000001">
    <property type="entry name" value="Dihydrolipoyl dehydrogenase"/>
    <property type="match status" value="1"/>
</dbReference>
<evidence type="ECO:0000256" key="9">
    <source>
        <dbReference type="PIRSR" id="PIRSR000350-4"/>
    </source>
</evidence>
<feature type="domain" description="FAD/NAD(P)-binding" evidence="13">
    <location>
        <begin position="42"/>
        <end position="357"/>
    </location>
</feature>
<evidence type="ECO:0000259" key="13">
    <source>
        <dbReference type="Pfam" id="PF07992"/>
    </source>
</evidence>
<feature type="domain" description="Pyridine nucleotide-disulphide oxidoreductase dimerisation" evidence="12">
    <location>
        <begin position="378"/>
        <end position="485"/>
    </location>
</feature>
<evidence type="ECO:0008006" key="16">
    <source>
        <dbReference type="Google" id="ProtNLM"/>
    </source>
</evidence>
<comment type="similarity">
    <text evidence="1 10">Belongs to the class-I pyridine nucleotide-disulfide oxidoreductase family.</text>
</comment>
<dbReference type="SUPFAM" id="SSF55424">
    <property type="entry name" value="FAD/NAD-linked reductases, dimerisation (C-terminal) domain"/>
    <property type="match status" value="1"/>
</dbReference>
<evidence type="ECO:0000256" key="7">
    <source>
        <dbReference type="ARBA" id="ARBA00023284"/>
    </source>
</evidence>
<evidence type="ECO:0000259" key="12">
    <source>
        <dbReference type="Pfam" id="PF02852"/>
    </source>
</evidence>
<dbReference type="PATRIC" id="fig|1280948.3.peg.1001"/>
<evidence type="ECO:0000256" key="8">
    <source>
        <dbReference type="PIRSR" id="PIRSR000350-3"/>
    </source>
</evidence>
<organism evidence="14 15">
    <name type="scientific">Hyphomonas atlantica</name>
    <dbReference type="NCBI Taxonomy" id="1280948"/>
    <lineage>
        <taxon>Bacteria</taxon>
        <taxon>Pseudomonadati</taxon>
        <taxon>Pseudomonadota</taxon>
        <taxon>Alphaproteobacteria</taxon>
        <taxon>Hyphomonadales</taxon>
        <taxon>Hyphomonadaceae</taxon>
        <taxon>Hyphomonas</taxon>
    </lineage>
</organism>
<feature type="binding site" evidence="8">
    <location>
        <position position="343"/>
    </location>
    <ligand>
        <name>FAD</name>
        <dbReference type="ChEBI" id="CHEBI:57692"/>
    </ligand>
</feature>
<reference evidence="14 15" key="1">
    <citation type="journal article" date="2014" name="Antonie Van Leeuwenhoek">
        <title>Hyphomonas beringensis sp. nov. and Hyphomonas chukchiensis sp. nov., isolated from surface seawater of the Bering Sea and Chukchi Sea.</title>
        <authorList>
            <person name="Li C."/>
            <person name="Lai Q."/>
            <person name="Li G."/>
            <person name="Dong C."/>
            <person name="Wang J."/>
            <person name="Liao Y."/>
            <person name="Shao Z."/>
        </authorList>
    </citation>
    <scope>NUCLEOTIDE SEQUENCE [LARGE SCALE GENOMIC DNA]</scope>
    <source>
        <strain evidence="14 15">22II1-22F38</strain>
    </source>
</reference>
<dbReference type="PRINTS" id="PR00368">
    <property type="entry name" value="FADPNR"/>
</dbReference>
<feature type="disulfide bond" description="Redox-active" evidence="9">
    <location>
        <begin position="78"/>
        <end position="83"/>
    </location>
</feature>
<sequence>MTDLADQNARAPLGGSADLDKIATSPAPHAAGTAPMREMTADLVVIGAGSAGLSAAAGAAQLGLSVVLYEKGEMGGDCLNTGCVPSKALLSAAKAAAEIRDAGKFGIETTPPRIHWDKVKQHVNASIATIAPVDSQERFEGLGCTVIREHAKFAGPDTIISPTTRVKARRIIIATGSRAFIPPIEGLATVPYLTNETIFSIPEMPKHLIILGGGPIGMEMAQAFTRLGAKVTVVEMGKALGRADRDHAEIAIEALRDEGVTILEGYKATKIEQDGEAIRVLTEPKGGEAWTLEGSHLLVAVGRQTVFDGMDLEAGNVDHDRRGIIVGDNLRSKSNKRVWALGDAAGREQFTHIAGWHASVFTRRAFFKQGTKADSLPVPAVTYTSPEVAQLGMTEAEAREKHGDDISAPSFKFEESDRAIAEANTEGEVKLIVRKGKLLGASIVGKDAGDLIQLVSVAMSNGLGVKDLTNFISPYPTRAEGVKRAANAHYADVVFGKSARLLVSLLQRIP</sequence>
<name>A0A059EA87_9PROT</name>